<evidence type="ECO:0000256" key="1">
    <source>
        <dbReference type="SAM" id="SignalP"/>
    </source>
</evidence>
<dbReference type="RefSeq" id="WP_340239475.1">
    <property type="nucleotide sequence ID" value="NZ_JBBEWC010000013.1"/>
</dbReference>
<feature type="domain" description="DNA/RNA non-specific endonuclease/pyrophosphatase/phosphodiesterase" evidence="3">
    <location>
        <begin position="227"/>
        <end position="439"/>
    </location>
</feature>
<evidence type="ECO:0000259" key="3">
    <source>
        <dbReference type="SMART" id="SM00892"/>
    </source>
</evidence>
<keyword evidence="4" id="KW-0378">Hydrolase</keyword>
<gene>
    <name evidence="4" type="ORF">ACFSR2_18135</name>
</gene>
<dbReference type="PROSITE" id="PS51257">
    <property type="entry name" value="PROKAR_LIPOPROTEIN"/>
    <property type="match status" value="1"/>
</dbReference>
<dbReference type="SUPFAM" id="SSF54060">
    <property type="entry name" value="His-Me finger endonucleases"/>
    <property type="match status" value="1"/>
</dbReference>
<protein>
    <submittedName>
        <fullName evidence="4">DNA/RNA non-specific endonuclease</fullName>
    </submittedName>
</protein>
<dbReference type="Proteomes" id="UP001597510">
    <property type="component" value="Unassembled WGS sequence"/>
</dbReference>
<dbReference type="SMART" id="SM00892">
    <property type="entry name" value="Endonuclease_NS"/>
    <property type="match status" value="1"/>
</dbReference>
<dbReference type="InterPro" id="IPR044925">
    <property type="entry name" value="His-Me_finger_sf"/>
</dbReference>
<dbReference type="InterPro" id="IPR020821">
    <property type="entry name" value="ENPP1-3/EXOG-like_nuc-like"/>
</dbReference>
<dbReference type="InterPro" id="IPR044929">
    <property type="entry name" value="DNA/RNA_non-sp_Endonuclease_sf"/>
</dbReference>
<proteinExistence type="predicted"/>
<accession>A0ABW5JBA0</accession>
<dbReference type="EMBL" id="JBHULC010000022">
    <property type="protein sequence ID" value="MFD2522825.1"/>
    <property type="molecule type" value="Genomic_DNA"/>
</dbReference>
<reference evidence="5" key="1">
    <citation type="journal article" date="2019" name="Int. J. Syst. Evol. Microbiol.">
        <title>The Global Catalogue of Microorganisms (GCM) 10K type strain sequencing project: providing services to taxonomists for standard genome sequencing and annotation.</title>
        <authorList>
            <consortium name="The Broad Institute Genomics Platform"/>
            <consortium name="The Broad Institute Genome Sequencing Center for Infectious Disease"/>
            <person name="Wu L."/>
            <person name="Ma J."/>
        </authorList>
    </citation>
    <scope>NUCLEOTIDE SEQUENCE [LARGE SCALE GENOMIC DNA]</scope>
    <source>
        <strain evidence="5">KCTC 52344</strain>
    </source>
</reference>
<organism evidence="4 5">
    <name type="scientific">Emticicia soli</name>
    <dbReference type="NCBI Taxonomy" id="2027878"/>
    <lineage>
        <taxon>Bacteria</taxon>
        <taxon>Pseudomonadati</taxon>
        <taxon>Bacteroidota</taxon>
        <taxon>Cytophagia</taxon>
        <taxon>Cytophagales</taxon>
        <taxon>Leadbetterellaceae</taxon>
        <taxon>Emticicia</taxon>
    </lineage>
</organism>
<dbReference type="InterPro" id="IPR040255">
    <property type="entry name" value="Non-specific_endonuclease"/>
</dbReference>
<dbReference type="SMART" id="SM00477">
    <property type="entry name" value="NUC"/>
    <property type="match status" value="1"/>
</dbReference>
<dbReference type="PANTHER" id="PTHR13966">
    <property type="entry name" value="ENDONUCLEASE RELATED"/>
    <property type="match status" value="1"/>
</dbReference>
<keyword evidence="1" id="KW-0732">Signal</keyword>
<feature type="chain" id="PRO_5045576807" evidence="1">
    <location>
        <begin position="25"/>
        <end position="461"/>
    </location>
</feature>
<dbReference type="CDD" id="cd00091">
    <property type="entry name" value="NUC"/>
    <property type="match status" value="1"/>
</dbReference>
<evidence type="ECO:0000259" key="2">
    <source>
        <dbReference type="SMART" id="SM00477"/>
    </source>
</evidence>
<dbReference type="Gene3D" id="3.40.570.10">
    <property type="entry name" value="Extracellular Endonuclease, subunit A"/>
    <property type="match status" value="1"/>
</dbReference>
<dbReference type="Pfam" id="PF01223">
    <property type="entry name" value="Endonuclease_NS"/>
    <property type="match status" value="1"/>
</dbReference>
<sequence>MSVLSRKPWLFISVALFVSSCLTVKTPNTTTNTNNTKVSYAKGFPEGLEDIAKGNYSSNNVTMSSGEWYFEDAMIGSGVNDTKNGAKAIRIREKGFVRMNYDITGVKEIKIAYAAYQGDGDSDWELYISRNSGANWSKTGNRFKTQGTRISIAEIAVNEPNKARFEIRKVSGGTSRLNIDDIAIVTSSGITTPAPPVNTAVATRDENLTLGNPSNASRKDENNYLITKSQYTLSYSRTRNSANWVSWHLSTAWKGDVKRTDNFRPDNTLPKDWYKVSASDYTNSGFDRGHLCPSDDRDGSVEDNEATFLLTNIIPQAPNNNRGAWADLEAYCRKIAEAGYELYIVAGVYGKAGIGSNGGKSFTLDNGKMVVPESIWKVIVILPIGVDDVNRINEETRVIAVNIPNKQTILGTKWGEYRLSVKDLEKITGYDFLSNVPAAIQKSLESRMDDGPTLKVSATRQ</sequence>
<comment type="caution">
    <text evidence="4">The sequence shown here is derived from an EMBL/GenBank/DDBJ whole genome shotgun (WGS) entry which is preliminary data.</text>
</comment>
<keyword evidence="4" id="KW-0540">Nuclease</keyword>
<keyword evidence="4" id="KW-0255">Endonuclease</keyword>
<dbReference type="InterPro" id="IPR001604">
    <property type="entry name" value="Endo_G_ENPP1-like_dom"/>
</dbReference>
<dbReference type="GO" id="GO:0004519">
    <property type="term" value="F:endonuclease activity"/>
    <property type="evidence" value="ECO:0007669"/>
    <property type="project" value="UniProtKB-KW"/>
</dbReference>
<evidence type="ECO:0000313" key="4">
    <source>
        <dbReference type="EMBL" id="MFD2522825.1"/>
    </source>
</evidence>
<feature type="signal peptide" evidence="1">
    <location>
        <begin position="1"/>
        <end position="24"/>
    </location>
</feature>
<dbReference type="PANTHER" id="PTHR13966:SF5">
    <property type="entry name" value="ENDONUCLEASE G, MITOCHONDRIAL"/>
    <property type="match status" value="1"/>
</dbReference>
<name>A0ABW5JBA0_9BACT</name>
<feature type="domain" description="ENPP1-3/EXOG-like endonuclease/phosphodiesterase" evidence="2">
    <location>
        <begin position="228"/>
        <end position="439"/>
    </location>
</feature>
<keyword evidence="5" id="KW-1185">Reference proteome</keyword>
<evidence type="ECO:0000313" key="5">
    <source>
        <dbReference type="Proteomes" id="UP001597510"/>
    </source>
</evidence>